<organism evidence="3 4">
    <name type="scientific">Pseudoxanthomonas mexicana</name>
    <dbReference type="NCBI Taxonomy" id="128785"/>
    <lineage>
        <taxon>Bacteria</taxon>
        <taxon>Pseudomonadati</taxon>
        <taxon>Pseudomonadota</taxon>
        <taxon>Gammaproteobacteria</taxon>
        <taxon>Lysobacterales</taxon>
        <taxon>Lysobacteraceae</taxon>
        <taxon>Pseudoxanthomonas</taxon>
    </lineage>
</organism>
<gene>
    <name evidence="3" type="ORF">IAE60_07260</name>
</gene>
<protein>
    <recommendedName>
        <fullName evidence="5">Secreted protein</fullName>
    </recommendedName>
</protein>
<evidence type="ECO:0008006" key="5">
    <source>
        <dbReference type="Google" id="ProtNLM"/>
    </source>
</evidence>
<dbReference type="RefSeq" id="WP_187574368.1">
    <property type="nucleotide sequence ID" value="NZ_CP060731.1"/>
</dbReference>
<proteinExistence type="predicted"/>
<dbReference type="AlphaFoldDB" id="A0A7G9TGG9"/>
<dbReference type="Proteomes" id="UP000515838">
    <property type="component" value="Chromosome"/>
</dbReference>
<name>A0A7G9TGG9_PSEMX</name>
<evidence type="ECO:0000313" key="3">
    <source>
        <dbReference type="EMBL" id="QNN79194.1"/>
    </source>
</evidence>
<accession>A0A7G9TGG9</accession>
<feature type="signal peptide" evidence="2">
    <location>
        <begin position="1"/>
        <end position="19"/>
    </location>
</feature>
<feature type="chain" id="PRO_5029011463" description="Secreted protein" evidence="2">
    <location>
        <begin position="20"/>
        <end position="163"/>
    </location>
</feature>
<evidence type="ECO:0000313" key="4">
    <source>
        <dbReference type="Proteomes" id="UP000515838"/>
    </source>
</evidence>
<feature type="region of interest" description="Disordered" evidence="1">
    <location>
        <begin position="139"/>
        <end position="163"/>
    </location>
</feature>
<dbReference type="EMBL" id="CP060731">
    <property type="protein sequence ID" value="QNN79194.1"/>
    <property type="molecule type" value="Genomic_DNA"/>
</dbReference>
<reference evidence="3 4" key="1">
    <citation type="submission" date="2020-08" db="EMBL/GenBank/DDBJ databases">
        <title>Streptomycin Non-resistant strain, P. mexicana.</title>
        <authorList>
            <person name="Ganesh-Kumar S."/>
            <person name="Zhe T."/>
            <person name="Yu Z."/>
            <person name="Min Y."/>
        </authorList>
    </citation>
    <scope>NUCLEOTIDE SEQUENCE [LARGE SCALE GENOMIC DNA]</scope>
    <source>
        <strain evidence="3 4">GTZY2</strain>
    </source>
</reference>
<sequence>MRKLLLVSVMLLAVPAAEASMSAASGADTTATDQLNVSVPFEKQKEKILADLAEGKAYSEISQTDRIEVRNALNRIGDSLQRAGGVDQLSSDDKVRVINDQELVNTILTRAGEDSRLVCTREKKVGSHRATTQCHTVAQRRRMREESQQELGKNFRQPILKSR</sequence>
<dbReference type="GeneID" id="81470759"/>
<keyword evidence="2" id="KW-0732">Signal</keyword>
<evidence type="ECO:0000256" key="1">
    <source>
        <dbReference type="SAM" id="MobiDB-lite"/>
    </source>
</evidence>
<evidence type="ECO:0000256" key="2">
    <source>
        <dbReference type="SAM" id="SignalP"/>
    </source>
</evidence>